<dbReference type="AlphaFoldDB" id="D5G6F3"/>
<dbReference type="HOGENOM" id="CLU_026673_17_0_1"/>
<keyword evidence="3" id="KW-0444">Lipid biosynthesis</keyword>
<dbReference type="Gene3D" id="3.90.180.10">
    <property type="entry name" value="Medium-chain alcohol dehydrogenases, catalytic domain"/>
    <property type="match status" value="1"/>
</dbReference>
<feature type="domain" description="Enoyl reductase (ER)" evidence="13">
    <location>
        <begin position="41"/>
        <end position="386"/>
    </location>
</feature>
<organism evidence="14 15">
    <name type="scientific">Tuber melanosporum (strain Mel28)</name>
    <name type="common">Perigord black truffle</name>
    <dbReference type="NCBI Taxonomy" id="656061"/>
    <lineage>
        <taxon>Eukaryota</taxon>
        <taxon>Fungi</taxon>
        <taxon>Dikarya</taxon>
        <taxon>Ascomycota</taxon>
        <taxon>Pezizomycotina</taxon>
        <taxon>Pezizomycetes</taxon>
        <taxon>Pezizales</taxon>
        <taxon>Tuberaceae</taxon>
        <taxon>Tuber</taxon>
    </lineage>
</organism>
<dbReference type="RefSeq" id="XP_002835939.1">
    <property type="nucleotide sequence ID" value="XM_002835893.1"/>
</dbReference>
<evidence type="ECO:0000259" key="13">
    <source>
        <dbReference type="SMART" id="SM00829"/>
    </source>
</evidence>
<keyword evidence="5" id="KW-0521">NADP</keyword>
<dbReference type="SMART" id="SM00829">
    <property type="entry name" value="PKS_ER"/>
    <property type="match status" value="1"/>
</dbReference>
<reference evidence="14 15" key="1">
    <citation type="journal article" date="2010" name="Nature">
        <title>Perigord black truffle genome uncovers evolutionary origins and mechanisms of symbiosis.</title>
        <authorList>
            <person name="Martin F."/>
            <person name="Kohler A."/>
            <person name="Murat C."/>
            <person name="Balestrini R."/>
            <person name="Coutinho P.M."/>
            <person name="Jaillon O."/>
            <person name="Montanini B."/>
            <person name="Morin E."/>
            <person name="Noel B."/>
            <person name="Percudani R."/>
            <person name="Porcel B."/>
            <person name="Rubini A."/>
            <person name="Amicucci A."/>
            <person name="Amselem J."/>
            <person name="Anthouard V."/>
            <person name="Arcioni S."/>
            <person name="Artiguenave F."/>
            <person name="Aury J.M."/>
            <person name="Ballario P."/>
            <person name="Bolchi A."/>
            <person name="Brenna A."/>
            <person name="Brun A."/>
            <person name="Buee M."/>
            <person name="Cantarel B."/>
            <person name="Chevalier G."/>
            <person name="Couloux A."/>
            <person name="Da Silva C."/>
            <person name="Denoeud F."/>
            <person name="Duplessis S."/>
            <person name="Ghignone S."/>
            <person name="Hilselberger B."/>
            <person name="Iotti M."/>
            <person name="Marcais B."/>
            <person name="Mello A."/>
            <person name="Miranda M."/>
            <person name="Pacioni G."/>
            <person name="Quesneville H."/>
            <person name="Riccioni C."/>
            <person name="Ruotolo R."/>
            <person name="Splivallo R."/>
            <person name="Stocchi V."/>
            <person name="Tisserant E."/>
            <person name="Viscomi A.R."/>
            <person name="Zambonelli A."/>
            <person name="Zampieri E."/>
            <person name="Henrissat B."/>
            <person name="Lebrun M.H."/>
            <person name="Paolocci F."/>
            <person name="Bonfante P."/>
            <person name="Ottonello S."/>
            <person name="Wincker P."/>
        </authorList>
    </citation>
    <scope>NUCLEOTIDE SEQUENCE [LARGE SCALE GENOMIC DNA]</scope>
    <source>
        <strain evidence="14 15">Mel28</strain>
    </source>
</reference>
<dbReference type="STRING" id="656061.D5G6F3"/>
<dbReference type="Pfam" id="PF08240">
    <property type="entry name" value="ADH_N"/>
    <property type="match status" value="1"/>
</dbReference>
<sequence length="389" mass="42209">MFSLRTPLRRTILNSAGAIPKRHITVFGYTQAKALIFSEYGQPKDSRLHSHSISPAHGDEITVRFLAAPINPADINQIEGLYPSKPIFTTALGTPAPHAVPGNEGAVQVLSVGSSVTDFTPGDMAIMRHTAFGTWRTHATARSSNLLKIPKSPSVITPLQAATLSVNPCTAYRMLKDFTPLQPGGWFVQNAANSGVGRAALQFGRIWGLKSVNVVRHREGIEELKRELIELGGGGEGGAVVLTDQELADPEVQKGVVDRMGGKGAMLGLNSVGGKACIDLCKLLDTGGHLVTYGAMSKKPLTLGASLLIFKDLHFHGFWVSRWSDQHPAEKEAMLEEISRYISSGELKDVPMETTVWKRDTKEEELKAAIERSTQGFGGKKQIFVFEDE</sequence>
<proteinExistence type="inferred from homology"/>
<dbReference type="eggNOG" id="KOG0025">
    <property type="taxonomic scope" value="Eukaryota"/>
</dbReference>
<dbReference type="Proteomes" id="UP000006911">
    <property type="component" value="Unassembled WGS sequence"/>
</dbReference>
<dbReference type="FunCoup" id="D5G6F3">
    <property type="interactions" value="648"/>
</dbReference>
<evidence type="ECO:0000256" key="11">
    <source>
        <dbReference type="ARBA" id="ARBA00038963"/>
    </source>
</evidence>
<dbReference type="InterPro" id="IPR051034">
    <property type="entry name" value="Mito_Enoyl-ACP_Reductase"/>
</dbReference>
<dbReference type="InterPro" id="IPR011032">
    <property type="entry name" value="GroES-like_sf"/>
</dbReference>
<evidence type="ECO:0000256" key="9">
    <source>
        <dbReference type="ARBA" id="ARBA00023128"/>
    </source>
</evidence>
<protein>
    <recommendedName>
        <fullName evidence="11">enoyl-[acyl-carrier-protein] reductase</fullName>
        <ecNumber evidence="11">1.3.1.104</ecNumber>
    </recommendedName>
</protein>
<comment type="catalytic activity">
    <reaction evidence="12">
        <text>a 2,3-saturated acyl-[ACP] + NADP(+) = a (2E)-enoyl-[ACP] + NADPH + H(+)</text>
        <dbReference type="Rhea" id="RHEA:22564"/>
        <dbReference type="Rhea" id="RHEA-COMP:9925"/>
        <dbReference type="Rhea" id="RHEA-COMP:9926"/>
        <dbReference type="ChEBI" id="CHEBI:15378"/>
        <dbReference type="ChEBI" id="CHEBI:57783"/>
        <dbReference type="ChEBI" id="CHEBI:58349"/>
        <dbReference type="ChEBI" id="CHEBI:78784"/>
        <dbReference type="ChEBI" id="CHEBI:78785"/>
        <dbReference type="EC" id="1.3.1.104"/>
    </reaction>
</comment>
<dbReference type="KEGG" id="tml:GSTUM_00004457001"/>
<comment type="subcellular location">
    <subcellularLocation>
        <location evidence="1">Mitochondrion</location>
    </subcellularLocation>
</comment>
<dbReference type="CDD" id="cd08290">
    <property type="entry name" value="ETR"/>
    <property type="match status" value="1"/>
</dbReference>
<dbReference type="GeneID" id="9181181"/>
<name>D5G6F3_TUBMM</name>
<evidence type="ECO:0000256" key="10">
    <source>
        <dbReference type="ARBA" id="ARBA00023160"/>
    </source>
</evidence>
<dbReference type="PANTHER" id="PTHR43981">
    <property type="entry name" value="ENOYL-[ACYL-CARRIER-PROTEIN] REDUCTASE, MITOCHONDRIAL"/>
    <property type="match status" value="1"/>
</dbReference>
<evidence type="ECO:0000256" key="2">
    <source>
        <dbReference type="ARBA" id="ARBA00010371"/>
    </source>
</evidence>
<evidence type="ECO:0000256" key="12">
    <source>
        <dbReference type="ARBA" id="ARBA00048843"/>
    </source>
</evidence>
<dbReference type="Gene3D" id="3.40.50.720">
    <property type="entry name" value="NAD(P)-binding Rossmann-like Domain"/>
    <property type="match status" value="1"/>
</dbReference>
<evidence type="ECO:0000256" key="7">
    <source>
        <dbReference type="ARBA" id="ARBA00023002"/>
    </source>
</evidence>
<dbReference type="InterPro" id="IPR013149">
    <property type="entry name" value="ADH-like_C"/>
</dbReference>
<dbReference type="InterPro" id="IPR013154">
    <property type="entry name" value="ADH-like_N"/>
</dbReference>
<dbReference type="SUPFAM" id="SSF51735">
    <property type="entry name" value="NAD(P)-binding Rossmann-fold domains"/>
    <property type="match status" value="1"/>
</dbReference>
<dbReference type="PANTHER" id="PTHR43981:SF2">
    <property type="entry name" value="ENOYL-[ACYL-CARRIER-PROTEIN] REDUCTASE, MITOCHONDRIAL"/>
    <property type="match status" value="1"/>
</dbReference>
<keyword evidence="9" id="KW-0496">Mitochondrion</keyword>
<evidence type="ECO:0000256" key="4">
    <source>
        <dbReference type="ARBA" id="ARBA00022832"/>
    </source>
</evidence>
<evidence type="ECO:0000313" key="15">
    <source>
        <dbReference type="Proteomes" id="UP000006911"/>
    </source>
</evidence>
<evidence type="ECO:0000256" key="8">
    <source>
        <dbReference type="ARBA" id="ARBA00023098"/>
    </source>
</evidence>
<dbReference type="FunFam" id="3.40.50.720:FF:000112">
    <property type="entry name" value="Enoyl-[acyl-carrier-protein] reductase 1, mitochondrial"/>
    <property type="match status" value="1"/>
</dbReference>
<keyword evidence="15" id="KW-1185">Reference proteome</keyword>
<keyword evidence="4" id="KW-0276">Fatty acid metabolism</keyword>
<accession>D5G6F3</accession>
<dbReference type="GO" id="GO:0005739">
    <property type="term" value="C:mitochondrion"/>
    <property type="evidence" value="ECO:0007669"/>
    <property type="project" value="UniProtKB-SubCell"/>
</dbReference>
<evidence type="ECO:0000256" key="5">
    <source>
        <dbReference type="ARBA" id="ARBA00022857"/>
    </source>
</evidence>
<dbReference type="SUPFAM" id="SSF50129">
    <property type="entry name" value="GroES-like"/>
    <property type="match status" value="1"/>
</dbReference>
<evidence type="ECO:0000256" key="1">
    <source>
        <dbReference type="ARBA" id="ARBA00004173"/>
    </source>
</evidence>
<keyword evidence="8" id="KW-0443">Lipid metabolism</keyword>
<dbReference type="InterPro" id="IPR020843">
    <property type="entry name" value="ER"/>
</dbReference>
<dbReference type="GO" id="GO:0006633">
    <property type="term" value="P:fatty acid biosynthetic process"/>
    <property type="evidence" value="ECO:0007669"/>
    <property type="project" value="UniProtKB-KW"/>
</dbReference>
<comment type="similarity">
    <text evidence="2">Belongs to the zinc-containing alcohol dehydrogenase family. Quinone oxidoreductase subfamily.</text>
</comment>
<dbReference type="EC" id="1.3.1.104" evidence="11"/>
<dbReference type="InParanoid" id="D5G6F3"/>
<dbReference type="Pfam" id="PF00107">
    <property type="entry name" value="ADH_zinc_N"/>
    <property type="match status" value="1"/>
</dbReference>
<keyword evidence="10" id="KW-0275">Fatty acid biosynthesis</keyword>
<dbReference type="OMA" id="YGYTQSK"/>
<evidence type="ECO:0000256" key="3">
    <source>
        <dbReference type="ARBA" id="ARBA00022516"/>
    </source>
</evidence>
<dbReference type="EMBL" id="FN430009">
    <property type="protein sequence ID" value="CAZ80096.1"/>
    <property type="molecule type" value="Genomic_DNA"/>
</dbReference>
<dbReference type="GO" id="GO:0141148">
    <property type="term" value="F:enoyl-[acyl-carrier-protein] reductase (NADPH) activity"/>
    <property type="evidence" value="ECO:0007669"/>
    <property type="project" value="UniProtKB-EC"/>
</dbReference>
<keyword evidence="6" id="KW-0809">Transit peptide</keyword>
<keyword evidence="7" id="KW-0560">Oxidoreductase</keyword>
<evidence type="ECO:0000256" key="6">
    <source>
        <dbReference type="ARBA" id="ARBA00022946"/>
    </source>
</evidence>
<dbReference type="InterPro" id="IPR036291">
    <property type="entry name" value="NAD(P)-bd_dom_sf"/>
</dbReference>
<evidence type="ECO:0000313" key="14">
    <source>
        <dbReference type="EMBL" id="CAZ80096.1"/>
    </source>
</evidence>
<gene>
    <name evidence="14" type="ORF">GSTUM_00004457001</name>
</gene>